<evidence type="ECO:0000256" key="11">
    <source>
        <dbReference type="ARBA" id="ARBA00023225"/>
    </source>
</evidence>
<dbReference type="AlphaFoldDB" id="A0A2N5X1E7"/>
<evidence type="ECO:0000256" key="14">
    <source>
        <dbReference type="SAM" id="MobiDB-lite"/>
    </source>
</evidence>
<evidence type="ECO:0000313" key="15">
    <source>
        <dbReference type="EMBL" id="PLW68308.1"/>
    </source>
</evidence>
<evidence type="ECO:0000256" key="6">
    <source>
        <dbReference type="ARBA" id="ARBA00022692"/>
    </source>
</evidence>
<keyword evidence="10 13" id="KW-0472">Membrane</keyword>
<reference evidence="15 16" key="1">
    <citation type="submission" date="2018-01" db="EMBL/GenBank/DDBJ databases">
        <title>The draft genome sequence of Halioglobus lutimaris HF004.</title>
        <authorList>
            <person name="Du Z.-J."/>
            <person name="Shi M.-J."/>
        </authorList>
    </citation>
    <scope>NUCLEOTIDE SEQUENCE [LARGE SCALE GENOMIC DNA]</scope>
    <source>
        <strain evidence="15 16">HF004</strain>
    </source>
</reference>
<dbReference type="PANTHER" id="PTHR30531:SF12">
    <property type="entry name" value="FLAGELLAR BIOSYNTHETIC PROTEIN FLHB"/>
    <property type="match status" value="1"/>
</dbReference>
<comment type="caution">
    <text evidence="13">Lacks conserved residue(s) required for the propagation of feature annotation.</text>
</comment>
<dbReference type="Gene3D" id="6.10.250.2080">
    <property type="match status" value="1"/>
</dbReference>
<feature type="transmembrane region" description="Helical" evidence="13">
    <location>
        <begin position="155"/>
        <end position="176"/>
    </location>
</feature>
<dbReference type="InterPro" id="IPR006136">
    <property type="entry name" value="FlhB"/>
</dbReference>
<evidence type="ECO:0000256" key="10">
    <source>
        <dbReference type="ARBA" id="ARBA00023136"/>
    </source>
</evidence>
<dbReference type="InterPro" id="IPR029025">
    <property type="entry name" value="T3SS_substrate_exporter_C"/>
</dbReference>
<evidence type="ECO:0000256" key="3">
    <source>
        <dbReference type="ARBA" id="ARBA00021622"/>
    </source>
</evidence>
<comment type="similarity">
    <text evidence="2 13">Belongs to the type III secretion exporter family.</text>
</comment>
<dbReference type="SUPFAM" id="SSF160544">
    <property type="entry name" value="EscU C-terminal domain-like"/>
    <property type="match status" value="1"/>
</dbReference>
<dbReference type="GO" id="GO:0009306">
    <property type="term" value="P:protein secretion"/>
    <property type="evidence" value="ECO:0007669"/>
    <property type="project" value="InterPro"/>
</dbReference>
<dbReference type="PRINTS" id="PR00950">
    <property type="entry name" value="TYPE3IMSPROT"/>
</dbReference>
<dbReference type="GO" id="GO:0005886">
    <property type="term" value="C:plasma membrane"/>
    <property type="evidence" value="ECO:0007669"/>
    <property type="project" value="UniProtKB-SubCell"/>
</dbReference>
<keyword evidence="16" id="KW-1185">Reference proteome</keyword>
<comment type="function">
    <text evidence="12 13">Required for formation of the rod structure in the basal body of the flagellar apparatus. Together with FliI and FliH, may constitute the export apparatus of flagellin.</text>
</comment>
<name>A0A2N5X1E7_9GAMM</name>
<feature type="transmembrane region" description="Helical" evidence="13">
    <location>
        <begin position="80"/>
        <end position="103"/>
    </location>
</feature>
<comment type="caution">
    <text evidence="15">The sequence shown here is derived from an EMBL/GenBank/DDBJ whole genome shotgun (WGS) entry which is preliminary data.</text>
</comment>
<dbReference type="OrthoDB" id="9807950at2"/>
<evidence type="ECO:0000256" key="9">
    <source>
        <dbReference type="ARBA" id="ARBA00022989"/>
    </source>
</evidence>
<keyword evidence="15" id="KW-0282">Flagellum</keyword>
<keyword evidence="9 13" id="KW-1133">Transmembrane helix</keyword>
<sequence length="385" mass="42188">MADENSSAQEKTEQPTPKRKQDSRKKGQVARSRELNTMLSLLSGALALALLGGSMADDFAQLFAASLTIDQNMVYAQEQIVARLMEVIVAAILILTPFFLIAIAGSLLGPMLMGGWVFTLSNAAFKLEKLSPLKGLKKIFSPTGLMELVKTLLKFVFLSTAAALLFMAMVDDILVLSKHAPDAAAMASSSMLTWGLVILSLTMGVIASFDVPFSLWNHNKQLKMTRKEVQDEMKETDGRPEVKSRIKALQREIAQGRMMQDIPAADVVITNPTHFAVAIRYDEAAGSAPRVVAKGRDLIALKIRAIATEHNVASYEFPPLARALYATTDIGDEIPRNLYLAVAKVLAYIYQLKASGSDTHLEKPGNDAVPEEYRDLYREDLNGDE</sequence>
<dbReference type="PANTHER" id="PTHR30531">
    <property type="entry name" value="FLAGELLAR BIOSYNTHETIC PROTEIN FLHB"/>
    <property type="match status" value="1"/>
</dbReference>
<keyword evidence="8 13" id="KW-0653">Protein transport</keyword>
<evidence type="ECO:0000256" key="5">
    <source>
        <dbReference type="ARBA" id="ARBA00022475"/>
    </source>
</evidence>
<feature type="region of interest" description="Disordered" evidence="14">
    <location>
        <begin position="1"/>
        <end position="30"/>
    </location>
</feature>
<keyword evidence="6 13" id="KW-0812">Transmembrane</keyword>
<dbReference type="Pfam" id="PF01312">
    <property type="entry name" value="Bac_export_2"/>
    <property type="match status" value="1"/>
</dbReference>
<dbReference type="GO" id="GO:0044780">
    <property type="term" value="P:bacterial-type flagellum assembly"/>
    <property type="evidence" value="ECO:0007669"/>
    <property type="project" value="InterPro"/>
</dbReference>
<organism evidence="15 16">
    <name type="scientific">Pseudohalioglobus lutimaris</name>
    <dbReference type="NCBI Taxonomy" id="1737061"/>
    <lineage>
        <taxon>Bacteria</taxon>
        <taxon>Pseudomonadati</taxon>
        <taxon>Pseudomonadota</taxon>
        <taxon>Gammaproteobacteria</taxon>
        <taxon>Cellvibrionales</taxon>
        <taxon>Halieaceae</taxon>
        <taxon>Pseudohalioglobus</taxon>
    </lineage>
</organism>
<proteinExistence type="inferred from homology"/>
<keyword evidence="15" id="KW-0966">Cell projection</keyword>
<dbReference type="FunFam" id="3.40.1690.10:FF:000001">
    <property type="entry name" value="Flagellar biosynthetic protein FlhB"/>
    <property type="match status" value="1"/>
</dbReference>
<gene>
    <name evidence="13 15" type="primary">flhB</name>
    <name evidence="15" type="ORF">C0039_12995</name>
</gene>
<evidence type="ECO:0000256" key="1">
    <source>
        <dbReference type="ARBA" id="ARBA00004651"/>
    </source>
</evidence>
<protein>
    <recommendedName>
        <fullName evidence="3 13">Flagellar biosynthetic protein FlhB</fullName>
    </recommendedName>
</protein>
<evidence type="ECO:0000256" key="13">
    <source>
        <dbReference type="RuleBase" id="RU364091"/>
    </source>
</evidence>
<evidence type="ECO:0000256" key="4">
    <source>
        <dbReference type="ARBA" id="ARBA00022448"/>
    </source>
</evidence>
<keyword evidence="11 13" id="KW-1006">Bacterial flagellum protein export</keyword>
<dbReference type="Proteomes" id="UP000235005">
    <property type="component" value="Unassembled WGS sequence"/>
</dbReference>
<comment type="subcellular location">
    <subcellularLocation>
        <location evidence="1">Cell membrane</location>
        <topology evidence="1">Multi-pass membrane protein</topology>
    </subcellularLocation>
</comment>
<evidence type="ECO:0000313" key="16">
    <source>
        <dbReference type="Proteomes" id="UP000235005"/>
    </source>
</evidence>
<keyword evidence="15" id="KW-0969">Cilium</keyword>
<feature type="transmembrane region" description="Helical" evidence="13">
    <location>
        <begin position="196"/>
        <end position="216"/>
    </location>
</feature>
<evidence type="ECO:0000256" key="12">
    <source>
        <dbReference type="ARBA" id="ARBA00025078"/>
    </source>
</evidence>
<dbReference type="InterPro" id="IPR006135">
    <property type="entry name" value="T3SS_substrate_exporter"/>
</dbReference>
<keyword evidence="4 13" id="KW-0813">Transport</keyword>
<accession>A0A2N5X1E7</accession>
<dbReference type="EMBL" id="PKUS01000016">
    <property type="protein sequence ID" value="PLW68308.1"/>
    <property type="molecule type" value="Genomic_DNA"/>
</dbReference>
<keyword evidence="5 13" id="KW-1003">Cell membrane</keyword>
<evidence type="ECO:0000256" key="8">
    <source>
        <dbReference type="ARBA" id="ARBA00022927"/>
    </source>
</evidence>
<feature type="compositionally biased region" description="Basic residues" evidence="14">
    <location>
        <begin position="17"/>
        <end position="28"/>
    </location>
</feature>
<dbReference type="NCBIfam" id="TIGR00328">
    <property type="entry name" value="flhB"/>
    <property type="match status" value="1"/>
</dbReference>
<dbReference type="RefSeq" id="WP_075999235.1">
    <property type="nucleotide sequence ID" value="NZ_PKUS01000016.1"/>
</dbReference>
<keyword evidence="7 13" id="KW-1005">Bacterial flagellum biogenesis</keyword>
<evidence type="ECO:0000256" key="2">
    <source>
        <dbReference type="ARBA" id="ARBA00010690"/>
    </source>
</evidence>
<dbReference type="Gene3D" id="3.40.1690.10">
    <property type="entry name" value="secretion proteins EscU"/>
    <property type="match status" value="1"/>
</dbReference>
<evidence type="ECO:0000256" key="7">
    <source>
        <dbReference type="ARBA" id="ARBA00022795"/>
    </source>
</evidence>